<feature type="region of interest" description="Disordered" evidence="1">
    <location>
        <begin position="201"/>
        <end position="298"/>
    </location>
</feature>
<proteinExistence type="predicted"/>
<dbReference type="AlphaFoldDB" id="A0AAW0MCS8"/>
<evidence type="ECO:0000313" key="2">
    <source>
        <dbReference type="EMBL" id="KAK7877313.1"/>
    </source>
</evidence>
<name>A0AAW0MCS8_9GOBI</name>
<keyword evidence="3" id="KW-1185">Reference proteome</keyword>
<sequence length="378" mass="40210">MPAGMKPLEKFLKKQGSTPGVGGAKRRASLSRVVPFFRETSPDAASRGSSSGDPDSEDPPTWPSVAPPPAPPPSANGPAPSPAPPADVRSPSLSSDEQSSEEPISSSSERPGPALLMDTPTNVTLAVLEHVTRQRHAPNTEILLDDFMLTHPIFVTSERLQQLLLQQSVSTNTPLVLSEAETCSSVSEPRQELHRPGISAGIRLVPGSGRSQDQTGPGSDWSRIRLVPGSDWSQDQTGPRIRLVPGSDWSQDQTGPRIRLVPGSVPGSGRSQDQTGPRIRPVLGSGRSQDQTGPRISAGIRLVPGSDWSQDQAGPGIRLVPGSDWSRIRLVQDQAGPGSVSGSGWSRDQTGPRIRLVPGSDWCRDRVRVGIFVLELGP</sequence>
<feature type="compositionally biased region" description="Low complexity" evidence="1">
    <location>
        <begin position="86"/>
        <end position="109"/>
    </location>
</feature>
<feature type="compositionally biased region" description="Pro residues" evidence="1">
    <location>
        <begin position="60"/>
        <end position="85"/>
    </location>
</feature>
<organism evidence="2 3">
    <name type="scientific">Mugilogobius chulae</name>
    <name type="common">yellowstripe goby</name>
    <dbReference type="NCBI Taxonomy" id="88201"/>
    <lineage>
        <taxon>Eukaryota</taxon>
        <taxon>Metazoa</taxon>
        <taxon>Chordata</taxon>
        <taxon>Craniata</taxon>
        <taxon>Vertebrata</taxon>
        <taxon>Euteleostomi</taxon>
        <taxon>Actinopterygii</taxon>
        <taxon>Neopterygii</taxon>
        <taxon>Teleostei</taxon>
        <taxon>Neoteleostei</taxon>
        <taxon>Acanthomorphata</taxon>
        <taxon>Gobiaria</taxon>
        <taxon>Gobiiformes</taxon>
        <taxon>Gobioidei</taxon>
        <taxon>Gobiidae</taxon>
        <taxon>Gobionellinae</taxon>
        <taxon>Mugilogobius</taxon>
    </lineage>
</organism>
<accession>A0AAW0MCS8</accession>
<dbReference type="Gene3D" id="1.20.870.10">
    <property type="entry name" value="Son of sevenless (SoS) protein Chain: S domain 1"/>
    <property type="match status" value="1"/>
</dbReference>
<feature type="region of interest" description="Disordered" evidence="1">
    <location>
        <begin position="1"/>
        <end position="117"/>
    </location>
</feature>
<gene>
    <name evidence="2" type="ORF">WMY93_031963</name>
</gene>
<reference evidence="3" key="1">
    <citation type="submission" date="2024-04" db="EMBL/GenBank/DDBJ databases">
        <title>Salinicola lusitanus LLJ914,a marine bacterium isolated from the Okinawa Trough.</title>
        <authorList>
            <person name="Li J."/>
        </authorList>
    </citation>
    <scope>NUCLEOTIDE SEQUENCE [LARGE SCALE GENOMIC DNA]</scope>
</reference>
<protein>
    <submittedName>
        <fullName evidence="2">Uncharacterized protein</fullName>
    </submittedName>
</protein>
<dbReference type="EMBL" id="JBBPFD010000702">
    <property type="protein sequence ID" value="KAK7877313.1"/>
    <property type="molecule type" value="Genomic_DNA"/>
</dbReference>
<dbReference type="Proteomes" id="UP001460270">
    <property type="component" value="Unassembled WGS sequence"/>
</dbReference>
<comment type="caution">
    <text evidence="2">The sequence shown here is derived from an EMBL/GenBank/DDBJ whole genome shotgun (WGS) entry which is preliminary data.</text>
</comment>
<evidence type="ECO:0000256" key="1">
    <source>
        <dbReference type="SAM" id="MobiDB-lite"/>
    </source>
</evidence>
<evidence type="ECO:0000313" key="3">
    <source>
        <dbReference type="Proteomes" id="UP001460270"/>
    </source>
</evidence>
<feature type="compositionally biased region" description="Low complexity" evidence="1">
    <location>
        <begin position="42"/>
        <end position="53"/>
    </location>
</feature>